<sequence length="149" mass="16426">MIKYLIIFLTVLIVITAVSLVFLAKKKPNYEIARIGINGKIFEAEIADTALKRAKGLSGRKTLEENKAMLFIFARSSRYSFWMVGMNLPLDIVWISGNKIVDISKNVPSPKIGESPAARSPSMAVDKVLEVPAGSAEKFNIKIGDEVKI</sequence>
<accession>A0A1F6C2Y0</accession>
<name>A0A1F6C2Y0_9BACT</name>
<evidence type="ECO:0008006" key="4">
    <source>
        <dbReference type="Google" id="ProtNLM"/>
    </source>
</evidence>
<dbReference type="AlphaFoldDB" id="A0A1F6C2Y0"/>
<proteinExistence type="predicted"/>
<feature type="transmembrane region" description="Helical" evidence="1">
    <location>
        <begin position="6"/>
        <end position="24"/>
    </location>
</feature>
<protein>
    <recommendedName>
        <fullName evidence="4">DUF192 domain-containing protein</fullName>
    </recommendedName>
</protein>
<keyword evidence="1" id="KW-0472">Membrane</keyword>
<dbReference type="STRING" id="1798473.A3G50_01575"/>
<dbReference type="Proteomes" id="UP000176633">
    <property type="component" value="Unassembled WGS sequence"/>
</dbReference>
<keyword evidence="1" id="KW-1133">Transmembrane helix</keyword>
<reference evidence="2 3" key="1">
    <citation type="journal article" date="2016" name="Nat. Commun.">
        <title>Thousands of microbial genomes shed light on interconnected biogeochemical processes in an aquifer system.</title>
        <authorList>
            <person name="Anantharaman K."/>
            <person name="Brown C.T."/>
            <person name="Hug L.A."/>
            <person name="Sharon I."/>
            <person name="Castelle C.J."/>
            <person name="Probst A.J."/>
            <person name="Thomas B.C."/>
            <person name="Singh A."/>
            <person name="Wilkins M.J."/>
            <person name="Karaoz U."/>
            <person name="Brodie E.L."/>
            <person name="Williams K.H."/>
            <person name="Hubbard S.S."/>
            <person name="Banfield J.F."/>
        </authorList>
    </citation>
    <scope>NUCLEOTIDE SEQUENCE [LARGE SCALE GENOMIC DNA]</scope>
</reference>
<dbReference type="PANTHER" id="PTHR37953">
    <property type="entry name" value="UPF0127 PROTEIN MJ1496"/>
    <property type="match status" value="1"/>
</dbReference>
<evidence type="ECO:0000313" key="2">
    <source>
        <dbReference type="EMBL" id="OGG43539.1"/>
    </source>
</evidence>
<dbReference type="InterPro" id="IPR038695">
    <property type="entry name" value="Saro_0823-like_sf"/>
</dbReference>
<organism evidence="2 3">
    <name type="scientific">Candidatus Jorgensenbacteria bacterium RIFCSPLOWO2_12_FULL_42_11</name>
    <dbReference type="NCBI Taxonomy" id="1798473"/>
    <lineage>
        <taxon>Bacteria</taxon>
        <taxon>Candidatus Joergenseniibacteriota</taxon>
    </lineage>
</organism>
<evidence type="ECO:0000256" key="1">
    <source>
        <dbReference type="SAM" id="Phobius"/>
    </source>
</evidence>
<dbReference type="EMBL" id="MFKM01000012">
    <property type="protein sequence ID" value="OGG43539.1"/>
    <property type="molecule type" value="Genomic_DNA"/>
</dbReference>
<dbReference type="PANTHER" id="PTHR37953:SF1">
    <property type="entry name" value="UPF0127 PROTEIN MJ1496"/>
    <property type="match status" value="1"/>
</dbReference>
<evidence type="ECO:0000313" key="3">
    <source>
        <dbReference type="Proteomes" id="UP000176633"/>
    </source>
</evidence>
<comment type="caution">
    <text evidence="2">The sequence shown here is derived from an EMBL/GenBank/DDBJ whole genome shotgun (WGS) entry which is preliminary data.</text>
</comment>
<dbReference type="Gene3D" id="2.60.120.1140">
    <property type="entry name" value="Protein of unknown function DUF192"/>
    <property type="match status" value="1"/>
</dbReference>
<dbReference type="Pfam" id="PF02643">
    <property type="entry name" value="DUF192"/>
    <property type="match status" value="1"/>
</dbReference>
<gene>
    <name evidence="2" type="ORF">A3G50_01575</name>
</gene>
<dbReference type="InterPro" id="IPR003795">
    <property type="entry name" value="DUF192"/>
</dbReference>
<keyword evidence="1" id="KW-0812">Transmembrane</keyword>